<accession>A0A414NF71</accession>
<dbReference type="Proteomes" id="UP000283983">
    <property type="component" value="Unassembled WGS sequence"/>
</dbReference>
<dbReference type="RefSeq" id="WP_118102410.1">
    <property type="nucleotide sequence ID" value="NZ_CABJEU010000001.1"/>
</dbReference>
<protein>
    <submittedName>
        <fullName evidence="1">Uncharacterized protein</fullName>
    </submittedName>
</protein>
<reference evidence="1 2" key="1">
    <citation type="submission" date="2018-08" db="EMBL/GenBank/DDBJ databases">
        <title>A genome reference for cultivated species of the human gut microbiota.</title>
        <authorList>
            <person name="Zou Y."/>
            <person name="Xue W."/>
            <person name="Luo G."/>
        </authorList>
    </citation>
    <scope>NUCLEOTIDE SEQUENCE [LARGE SCALE GENOMIC DNA]</scope>
    <source>
        <strain evidence="1 2">AM25-33</strain>
    </source>
</reference>
<dbReference type="InParanoid" id="A0A414NF71"/>
<name>A0A414NF71_9ACTN</name>
<keyword evidence="2" id="KW-1185">Reference proteome</keyword>
<gene>
    <name evidence="1" type="ORF">DW682_00700</name>
</gene>
<comment type="caution">
    <text evidence="1">The sequence shown here is derived from an EMBL/GenBank/DDBJ whole genome shotgun (WGS) entry which is preliminary data.</text>
</comment>
<evidence type="ECO:0000313" key="2">
    <source>
        <dbReference type="Proteomes" id="UP000283983"/>
    </source>
</evidence>
<sequence>MGNASSPTFREFLNLLISVTPEPALKTDEFKAAWDAAAKELDEIIDKLKGNEGDAGLIDERDAKVRRLIALIRTDLRDSYLFNDTELQKQAGSTALSDYERFLETDSATQSKYAGHNCDGIAWGAQSEILPPPVTSRSMEFPSGAIDGHPYASCWDHAITNLICKTWGYSKMSYLKTPCADKLVSGRTYKPKDKSIFLALMLGVHKSPGANWLNVGASDVMQEYVTLYRAQQAEREAASPPSS</sequence>
<proteinExistence type="predicted"/>
<evidence type="ECO:0000313" key="1">
    <source>
        <dbReference type="EMBL" id="RHF38272.1"/>
    </source>
</evidence>
<organism evidence="1 2">
    <name type="scientific">Collinsella intestinalis</name>
    <dbReference type="NCBI Taxonomy" id="147207"/>
    <lineage>
        <taxon>Bacteria</taxon>
        <taxon>Bacillati</taxon>
        <taxon>Actinomycetota</taxon>
        <taxon>Coriobacteriia</taxon>
        <taxon>Coriobacteriales</taxon>
        <taxon>Coriobacteriaceae</taxon>
        <taxon>Collinsella</taxon>
    </lineage>
</organism>
<dbReference type="EMBL" id="QSLJ01000001">
    <property type="protein sequence ID" value="RHF38272.1"/>
    <property type="molecule type" value="Genomic_DNA"/>
</dbReference>
<dbReference type="AlphaFoldDB" id="A0A414NF71"/>